<evidence type="ECO:0000313" key="2">
    <source>
        <dbReference type="EMBL" id="PON83458.1"/>
    </source>
</evidence>
<comment type="caution">
    <text evidence="2">The sequence shown here is derived from an EMBL/GenBank/DDBJ whole genome shotgun (WGS) entry which is preliminary data.</text>
</comment>
<accession>A0A2P5ED51</accession>
<organism evidence="2 3">
    <name type="scientific">Trema orientale</name>
    <name type="common">Charcoal tree</name>
    <name type="synonym">Celtis orientalis</name>
    <dbReference type="NCBI Taxonomy" id="63057"/>
    <lineage>
        <taxon>Eukaryota</taxon>
        <taxon>Viridiplantae</taxon>
        <taxon>Streptophyta</taxon>
        <taxon>Embryophyta</taxon>
        <taxon>Tracheophyta</taxon>
        <taxon>Spermatophyta</taxon>
        <taxon>Magnoliopsida</taxon>
        <taxon>eudicotyledons</taxon>
        <taxon>Gunneridae</taxon>
        <taxon>Pentapetalae</taxon>
        <taxon>rosids</taxon>
        <taxon>fabids</taxon>
        <taxon>Rosales</taxon>
        <taxon>Cannabaceae</taxon>
        <taxon>Trema</taxon>
    </lineage>
</organism>
<proteinExistence type="predicted"/>
<evidence type="ECO:0000313" key="3">
    <source>
        <dbReference type="Proteomes" id="UP000237000"/>
    </source>
</evidence>
<sequence>MFNFLQLAWSSTLSSISSNSISLEASINFWSSSIEDYIENLEEENRQSEFEERRQRVELEMERRRSGRIEPLSPIAVDLESPIVVDLQLHAIVAVLIAPPAVVALRLATSPSP</sequence>
<reference evidence="3" key="1">
    <citation type="submission" date="2016-06" db="EMBL/GenBank/DDBJ databases">
        <title>Parallel loss of symbiosis genes in relatives of nitrogen-fixing non-legume Parasponia.</title>
        <authorList>
            <person name="Van Velzen R."/>
            <person name="Holmer R."/>
            <person name="Bu F."/>
            <person name="Rutten L."/>
            <person name="Van Zeijl A."/>
            <person name="Liu W."/>
            <person name="Santuari L."/>
            <person name="Cao Q."/>
            <person name="Sharma T."/>
            <person name="Shen D."/>
            <person name="Roswanjaya Y."/>
            <person name="Wardhani T."/>
            <person name="Kalhor M.S."/>
            <person name="Jansen J."/>
            <person name="Van den Hoogen J."/>
            <person name="Gungor B."/>
            <person name="Hartog M."/>
            <person name="Hontelez J."/>
            <person name="Verver J."/>
            <person name="Yang W.-C."/>
            <person name="Schijlen E."/>
            <person name="Repin R."/>
            <person name="Schilthuizen M."/>
            <person name="Schranz E."/>
            <person name="Heidstra R."/>
            <person name="Miyata K."/>
            <person name="Fedorova E."/>
            <person name="Kohlen W."/>
            <person name="Bisseling T."/>
            <person name="Smit S."/>
            <person name="Geurts R."/>
        </authorList>
    </citation>
    <scope>NUCLEOTIDE SEQUENCE [LARGE SCALE GENOMIC DNA]</scope>
    <source>
        <strain evidence="3">cv. RG33-2</strain>
    </source>
</reference>
<gene>
    <name evidence="2" type="ORF">TorRG33x02_207300</name>
</gene>
<dbReference type="AlphaFoldDB" id="A0A2P5ED51"/>
<dbReference type="Proteomes" id="UP000237000">
    <property type="component" value="Unassembled WGS sequence"/>
</dbReference>
<name>A0A2P5ED51_TREOI</name>
<feature type="coiled-coil region" evidence="1">
    <location>
        <begin position="27"/>
        <end position="60"/>
    </location>
</feature>
<protein>
    <submittedName>
        <fullName evidence="2">Uncharacterized protein</fullName>
    </submittedName>
</protein>
<dbReference type="InParanoid" id="A0A2P5ED51"/>
<dbReference type="EMBL" id="JXTC01000178">
    <property type="protein sequence ID" value="PON83458.1"/>
    <property type="molecule type" value="Genomic_DNA"/>
</dbReference>
<keyword evidence="3" id="KW-1185">Reference proteome</keyword>
<keyword evidence="1" id="KW-0175">Coiled coil</keyword>
<evidence type="ECO:0000256" key="1">
    <source>
        <dbReference type="SAM" id="Coils"/>
    </source>
</evidence>